<dbReference type="GO" id="GO:0071972">
    <property type="term" value="F:peptidoglycan L,D-transpeptidase activity"/>
    <property type="evidence" value="ECO:0007669"/>
    <property type="project" value="TreeGrafter"/>
</dbReference>
<dbReference type="InterPro" id="IPR038063">
    <property type="entry name" value="Transpep_catalytic_dom"/>
</dbReference>
<keyword evidence="5 6" id="KW-0961">Cell wall biogenesis/degradation</keyword>
<feature type="active site" description="Proton donor/acceptor" evidence="6">
    <location>
        <position position="212"/>
    </location>
</feature>
<dbReference type="GO" id="GO:0071555">
    <property type="term" value="P:cell wall organization"/>
    <property type="evidence" value="ECO:0007669"/>
    <property type="project" value="UniProtKB-UniRule"/>
</dbReference>
<evidence type="ECO:0000256" key="5">
    <source>
        <dbReference type="ARBA" id="ARBA00023316"/>
    </source>
</evidence>
<dbReference type="EMBL" id="CP046884">
    <property type="protein sequence ID" value="QNQ89629.1"/>
    <property type="molecule type" value="Genomic_DNA"/>
</dbReference>
<dbReference type="SUPFAM" id="SSF141523">
    <property type="entry name" value="L,D-transpeptidase catalytic domain-like"/>
    <property type="match status" value="1"/>
</dbReference>
<accession>A0A7H0SM54</accession>
<name>A0A7H0SM54_9CORY</name>
<sequence>MSYKPRHAKPSKTKQRVTIVASSGAVAAGIALNPANAAAVEVPQLPQLNVPQLPTPDQAAAQLDHQARDWVWNNRNYWQSQAQQLPEGSSQQASQAIDGVVEAIYPGMIAELTPAPVQLEPAAPVTNAPGDHSVCPAAAKACIDLEGHRSWLQENGQVTYGDVPISSGAAGTPTPKGTYTVTRKVKDEISHEFNNAPMPYSVYFTNTGIAFHEGDVNVPSAGCIHLSQQDAIHYFNNLEVGDTVYVY</sequence>
<dbReference type="PANTHER" id="PTHR30582:SF33">
    <property type="entry name" value="EXPORTED PROTEIN"/>
    <property type="match status" value="1"/>
</dbReference>
<evidence type="ECO:0000256" key="6">
    <source>
        <dbReference type="PROSITE-ProRule" id="PRU01373"/>
    </source>
</evidence>
<dbReference type="GO" id="GO:0005576">
    <property type="term" value="C:extracellular region"/>
    <property type="evidence" value="ECO:0007669"/>
    <property type="project" value="TreeGrafter"/>
</dbReference>
<evidence type="ECO:0000256" key="4">
    <source>
        <dbReference type="ARBA" id="ARBA00022984"/>
    </source>
</evidence>
<dbReference type="InterPro" id="IPR005490">
    <property type="entry name" value="LD_TPept_cat_dom"/>
</dbReference>
<dbReference type="GO" id="GO:0016740">
    <property type="term" value="F:transferase activity"/>
    <property type="evidence" value="ECO:0007669"/>
    <property type="project" value="UniProtKB-KW"/>
</dbReference>
<evidence type="ECO:0000256" key="2">
    <source>
        <dbReference type="ARBA" id="ARBA00022679"/>
    </source>
</evidence>
<keyword evidence="9" id="KW-1185">Reference proteome</keyword>
<dbReference type="Pfam" id="PF03734">
    <property type="entry name" value="YkuD"/>
    <property type="match status" value="1"/>
</dbReference>
<dbReference type="CDD" id="cd16913">
    <property type="entry name" value="YkuD_like"/>
    <property type="match status" value="1"/>
</dbReference>
<dbReference type="Gene3D" id="2.40.440.10">
    <property type="entry name" value="L,D-transpeptidase catalytic domain-like"/>
    <property type="match status" value="1"/>
</dbReference>
<keyword evidence="4 6" id="KW-0573">Peptidoglycan synthesis</keyword>
<dbReference type="InterPro" id="IPR050979">
    <property type="entry name" value="LD-transpeptidase"/>
</dbReference>
<proteinExistence type="predicted"/>
<comment type="pathway">
    <text evidence="1 6">Cell wall biogenesis; peptidoglycan biosynthesis.</text>
</comment>
<feature type="domain" description="L,D-TPase catalytic" evidence="7">
    <location>
        <begin position="139"/>
        <end position="247"/>
    </location>
</feature>
<dbReference type="RefSeq" id="WP_187975082.1">
    <property type="nucleotide sequence ID" value="NZ_CP046884.1"/>
</dbReference>
<keyword evidence="2" id="KW-0808">Transferase</keyword>
<evidence type="ECO:0000259" key="7">
    <source>
        <dbReference type="PROSITE" id="PS52029"/>
    </source>
</evidence>
<protein>
    <submittedName>
        <fullName evidence="8">L,D-transpeptidase family protein</fullName>
    </submittedName>
</protein>
<dbReference type="GO" id="GO:0018104">
    <property type="term" value="P:peptidoglycan-protein cross-linking"/>
    <property type="evidence" value="ECO:0007669"/>
    <property type="project" value="TreeGrafter"/>
</dbReference>
<reference evidence="8 9" key="1">
    <citation type="submission" date="2019-12" db="EMBL/GenBank/DDBJ databases">
        <title>Corynebacterium sp. nov., isolated from feces of the Anser Albifrons in China.</title>
        <authorList>
            <person name="Liu Q."/>
        </authorList>
    </citation>
    <scope>NUCLEOTIDE SEQUENCE [LARGE SCALE GENOMIC DNA]</scope>
    <source>
        <strain evidence="8 9">4H37-19</strain>
    </source>
</reference>
<dbReference type="UniPathway" id="UPA00219"/>
<dbReference type="AlphaFoldDB" id="A0A7H0SM54"/>
<feature type="active site" description="Nucleophile" evidence="6">
    <location>
        <position position="223"/>
    </location>
</feature>
<dbReference type="PROSITE" id="PS52029">
    <property type="entry name" value="LD_TPASE"/>
    <property type="match status" value="1"/>
</dbReference>
<keyword evidence="3 6" id="KW-0133">Cell shape</keyword>
<evidence type="ECO:0000256" key="3">
    <source>
        <dbReference type="ARBA" id="ARBA00022960"/>
    </source>
</evidence>
<organism evidence="8 9">
    <name type="scientific">Corynebacterium poyangense</name>
    <dbReference type="NCBI Taxonomy" id="2684405"/>
    <lineage>
        <taxon>Bacteria</taxon>
        <taxon>Bacillati</taxon>
        <taxon>Actinomycetota</taxon>
        <taxon>Actinomycetes</taxon>
        <taxon>Mycobacteriales</taxon>
        <taxon>Corynebacteriaceae</taxon>
        <taxon>Corynebacterium</taxon>
    </lineage>
</organism>
<evidence type="ECO:0000256" key="1">
    <source>
        <dbReference type="ARBA" id="ARBA00004752"/>
    </source>
</evidence>
<gene>
    <name evidence="8" type="ORF">GP475_02475</name>
</gene>
<dbReference type="KEGG" id="cpoy:GP475_02475"/>
<dbReference type="Proteomes" id="UP000516320">
    <property type="component" value="Chromosome"/>
</dbReference>
<evidence type="ECO:0000313" key="8">
    <source>
        <dbReference type="EMBL" id="QNQ89629.1"/>
    </source>
</evidence>
<evidence type="ECO:0000313" key="9">
    <source>
        <dbReference type="Proteomes" id="UP000516320"/>
    </source>
</evidence>
<dbReference type="PANTHER" id="PTHR30582">
    <property type="entry name" value="L,D-TRANSPEPTIDASE"/>
    <property type="match status" value="1"/>
</dbReference>
<dbReference type="GO" id="GO:0008360">
    <property type="term" value="P:regulation of cell shape"/>
    <property type="evidence" value="ECO:0007669"/>
    <property type="project" value="UniProtKB-UniRule"/>
</dbReference>